<evidence type="ECO:0000313" key="3">
    <source>
        <dbReference type="Proteomes" id="UP000467700"/>
    </source>
</evidence>
<reference evidence="2 3" key="1">
    <citation type="submission" date="2020-01" db="EMBL/GenBank/DDBJ databases">
        <authorList>
            <person name="Gupta K D."/>
        </authorList>
    </citation>
    <scope>NUCLEOTIDE SEQUENCE [LARGE SCALE GENOMIC DNA]</scope>
</reference>
<organism evidence="2 3">
    <name type="scientific">Cyclocybe aegerita</name>
    <name type="common">Black poplar mushroom</name>
    <name type="synonym">Agrocybe aegerita</name>
    <dbReference type="NCBI Taxonomy" id="1973307"/>
    <lineage>
        <taxon>Eukaryota</taxon>
        <taxon>Fungi</taxon>
        <taxon>Dikarya</taxon>
        <taxon>Basidiomycota</taxon>
        <taxon>Agaricomycotina</taxon>
        <taxon>Agaricomycetes</taxon>
        <taxon>Agaricomycetidae</taxon>
        <taxon>Agaricales</taxon>
        <taxon>Agaricineae</taxon>
        <taxon>Bolbitiaceae</taxon>
        <taxon>Cyclocybe</taxon>
    </lineage>
</organism>
<feature type="region of interest" description="Disordered" evidence="1">
    <location>
        <begin position="194"/>
        <end position="213"/>
    </location>
</feature>
<comment type="caution">
    <text evidence="2">The sequence shown here is derived from an EMBL/GenBank/DDBJ whole genome shotgun (WGS) entry which is preliminary data.</text>
</comment>
<accession>A0A8S0XNF8</accession>
<gene>
    <name evidence="2" type="ORF">AAE3_LOCUS3341</name>
</gene>
<evidence type="ECO:0008006" key="4">
    <source>
        <dbReference type="Google" id="ProtNLM"/>
    </source>
</evidence>
<keyword evidence="3" id="KW-1185">Reference proteome</keyword>
<evidence type="ECO:0000256" key="1">
    <source>
        <dbReference type="SAM" id="MobiDB-lite"/>
    </source>
</evidence>
<name>A0A8S0XNF8_CYCAE</name>
<evidence type="ECO:0000313" key="2">
    <source>
        <dbReference type="EMBL" id="CAA7261097.1"/>
    </source>
</evidence>
<dbReference type="EMBL" id="CACVBS010000031">
    <property type="protein sequence ID" value="CAA7261097.1"/>
    <property type="molecule type" value="Genomic_DNA"/>
</dbReference>
<proteinExistence type="predicted"/>
<dbReference type="Proteomes" id="UP000467700">
    <property type="component" value="Unassembled WGS sequence"/>
</dbReference>
<dbReference type="OrthoDB" id="2846898at2759"/>
<dbReference type="AlphaFoldDB" id="A0A8S0XNF8"/>
<protein>
    <recommendedName>
        <fullName evidence="4">F-box domain-containing protein</fullName>
    </recommendedName>
</protein>
<sequence>MGVLSKPLPLEIWMLIVKLLKPNTKANAKALRALSRCCRALALPSQRVLFNDLHIPRTCTVLPSRRAGALARLKDAFTRSPHLATFVRRVCYVIEDPDSDSENTTLHWILNQLTGNLSGVQVEYISKTPSAPYLDWDTLDARLRSSIMHTVQAPRLESLSLLWIKNLPLSGLVSLSPDLTRVKLEVKIQQESVERSESLNSNGTPRRMDPTQNNKRRLPQIMDFQYYDHDMDGVLASRPFVFDFEQLQFLQISWGNELQCAMGKELIKASSKLEGLACKSIAGLAKAMLDCSSEHSLTTLAIRLSHETASQTVPDPDEYDLFLGFIEELEFLAGKNAVKYLMVHFDTTKEAHDRLTSCLSRFDEVITREAFPHLEHFELEIWVHYSEPYYVPHGSRLEDSWAERNRAQCRGVSAIPGLKFGCQVEIMLKCDL</sequence>